<dbReference type="Proteomes" id="UP000001194">
    <property type="component" value="Unassembled WGS sequence"/>
</dbReference>
<evidence type="ECO:0000313" key="2">
    <source>
        <dbReference type="Proteomes" id="UP000001194"/>
    </source>
</evidence>
<protein>
    <submittedName>
        <fullName evidence="1">Predicted protein</fullName>
    </submittedName>
</protein>
<name>B0D651_LACBS</name>
<dbReference type="RefSeq" id="XP_001879266.1">
    <property type="nucleotide sequence ID" value="XM_001879231.1"/>
</dbReference>
<dbReference type="GeneID" id="6075084"/>
<proteinExistence type="predicted"/>
<accession>B0D651</accession>
<sequence>MKCFDTITVHMSGKLKVQERYALHTMSWAPQSSQCRDIAIVYNSWKLYIVSITRHHMHIKPGHTFDSVVDHLQDDLACIIRVQLKFRDLIFSSVT</sequence>
<reference evidence="1 2" key="1">
    <citation type="journal article" date="2008" name="Nature">
        <title>The genome of Laccaria bicolor provides insights into mycorrhizal symbiosis.</title>
        <authorList>
            <person name="Martin F."/>
            <person name="Aerts A."/>
            <person name="Ahren D."/>
            <person name="Brun A."/>
            <person name="Danchin E.G.J."/>
            <person name="Duchaussoy F."/>
            <person name="Gibon J."/>
            <person name="Kohler A."/>
            <person name="Lindquist E."/>
            <person name="Pereda V."/>
            <person name="Salamov A."/>
            <person name="Shapiro H.J."/>
            <person name="Wuyts J."/>
            <person name="Blaudez D."/>
            <person name="Buee M."/>
            <person name="Brokstein P."/>
            <person name="Canbaeck B."/>
            <person name="Cohen D."/>
            <person name="Courty P.E."/>
            <person name="Coutinho P.M."/>
            <person name="Delaruelle C."/>
            <person name="Detter J.C."/>
            <person name="Deveau A."/>
            <person name="DiFazio S."/>
            <person name="Duplessis S."/>
            <person name="Fraissinet-Tachet L."/>
            <person name="Lucic E."/>
            <person name="Frey-Klett P."/>
            <person name="Fourrey C."/>
            <person name="Feussner I."/>
            <person name="Gay G."/>
            <person name="Grimwood J."/>
            <person name="Hoegger P.J."/>
            <person name="Jain P."/>
            <person name="Kilaru S."/>
            <person name="Labbe J."/>
            <person name="Lin Y.C."/>
            <person name="Legue V."/>
            <person name="Le Tacon F."/>
            <person name="Marmeisse R."/>
            <person name="Melayah D."/>
            <person name="Montanini B."/>
            <person name="Muratet M."/>
            <person name="Nehls U."/>
            <person name="Niculita-Hirzel H."/>
            <person name="Oudot-Le Secq M.P."/>
            <person name="Peter M."/>
            <person name="Quesneville H."/>
            <person name="Rajashekar B."/>
            <person name="Reich M."/>
            <person name="Rouhier N."/>
            <person name="Schmutz J."/>
            <person name="Yin T."/>
            <person name="Chalot M."/>
            <person name="Henrissat B."/>
            <person name="Kuees U."/>
            <person name="Lucas S."/>
            <person name="Van de Peer Y."/>
            <person name="Podila G.K."/>
            <person name="Polle A."/>
            <person name="Pukkila P.J."/>
            <person name="Richardson P.M."/>
            <person name="Rouze P."/>
            <person name="Sanders I.R."/>
            <person name="Stajich J.E."/>
            <person name="Tunlid A."/>
            <person name="Tuskan G."/>
            <person name="Grigoriev I.V."/>
        </authorList>
    </citation>
    <scope>NUCLEOTIDE SEQUENCE [LARGE SCALE GENOMIC DNA]</scope>
    <source>
        <strain evidence="2">S238N-H82 / ATCC MYA-4686</strain>
    </source>
</reference>
<dbReference type="AlphaFoldDB" id="B0D651"/>
<dbReference type="EMBL" id="DS547098">
    <property type="protein sequence ID" value="EDR09881.1"/>
    <property type="molecule type" value="Genomic_DNA"/>
</dbReference>
<dbReference type="InParanoid" id="B0D651"/>
<gene>
    <name evidence="1" type="ORF">LACBIDRAFT_318164</name>
</gene>
<evidence type="ECO:0000313" key="1">
    <source>
        <dbReference type="EMBL" id="EDR09881.1"/>
    </source>
</evidence>
<organism evidence="2">
    <name type="scientific">Laccaria bicolor (strain S238N-H82 / ATCC MYA-4686)</name>
    <name type="common">Bicoloured deceiver</name>
    <name type="synonym">Laccaria laccata var. bicolor</name>
    <dbReference type="NCBI Taxonomy" id="486041"/>
    <lineage>
        <taxon>Eukaryota</taxon>
        <taxon>Fungi</taxon>
        <taxon>Dikarya</taxon>
        <taxon>Basidiomycota</taxon>
        <taxon>Agaricomycotina</taxon>
        <taxon>Agaricomycetes</taxon>
        <taxon>Agaricomycetidae</taxon>
        <taxon>Agaricales</taxon>
        <taxon>Agaricineae</taxon>
        <taxon>Hydnangiaceae</taxon>
        <taxon>Laccaria</taxon>
    </lineage>
</organism>
<dbReference type="KEGG" id="lbc:LACBIDRAFT_318164"/>
<keyword evidence="2" id="KW-1185">Reference proteome</keyword>
<dbReference type="HOGENOM" id="CLU_2373142_0_0_1"/>